<evidence type="ECO:0000313" key="7">
    <source>
        <dbReference type="Proteomes" id="UP000672657"/>
    </source>
</evidence>
<dbReference type="EMBL" id="CAJPVI010000035">
    <property type="protein sequence ID" value="CAG2155850.1"/>
    <property type="molecule type" value="Genomic_DNA"/>
</dbReference>
<dbReference type="InterPro" id="IPR005119">
    <property type="entry name" value="LysR_subst-bd"/>
</dbReference>
<evidence type="ECO:0000259" key="5">
    <source>
        <dbReference type="PROSITE" id="PS50931"/>
    </source>
</evidence>
<evidence type="ECO:0000256" key="4">
    <source>
        <dbReference type="ARBA" id="ARBA00023163"/>
    </source>
</evidence>
<dbReference type="Gene3D" id="3.40.190.290">
    <property type="match status" value="1"/>
</dbReference>
<sequence>MIQVQIGMNITYRQLRLFLEVFETRSITAAASRQHITQSAASKVIAELEAQLGFDLFDRTTRRVEPNDAAREFHAFAVDVVATMQAATRSVEELIAMKRGKVSIAASPLMVYGLLSGPIAAYRSRFPGVRFELHELSTDETVESVRSGTVDFGFAAMDAELPGVSTEVVYRDSMHVVLNPGHALAQRGSVALADLSDCDHISLRRFYSVRRTLDQLVAGKGVSLPSGIEVGTLTSALGLVRRGAGVLIAPGYVATIAHEWGMQTVAIKDLPEDVHQVSLIQRKLARPTLAARQFLQELVPRLVEQGGVKTSAL</sequence>
<protein>
    <submittedName>
        <fullName evidence="6">HTH-type transcriptional regulator CynR</fullName>
    </submittedName>
</protein>
<evidence type="ECO:0000256" key="3">
    <source>
        <dbReference type="ARBA" id="ARBA00023125"/>
    </source>
</evidence>
<keyword evidence="3" id="KW-0238">DNA-binding</keyword>
<dbReference type="InterPro" id="IPR050950">
    <property type="entry name" value="HTH-type_LysR_regulators"/>
</dbReference>
<dbReference type="InterPro" id="IPR036388">
    <property type="entry name" value="WH-like_DNA-bd_sf"/>
</dbReference>
<reference evidence="6 7" key="1">
    <citation type="submission" date="2021-03" db="EMBL/GenBank/DDBJ databases">
        <authorList>
            <person name="Peeters C."/>
        </authorList>
    </citation>
    <scope>NUCLEOTIDE SEQUENCE [LARGE SCALE GENOMIC DNA]</scope>
    <source>
        <strain evidence="6 7">LMG 26411</strain>
    </source>
</reference>
<proteinExistence type="inferred from homology"/>
<dbReference type="PRINTS" id="PR00039">
    <property type="entry name" value="HTHLYSR"/>
</dbReference>
<dbReference type="PANTHER" id="PTHR30419">
    <property type="entry name" value="HTH-TYPE TRANSCRIPTIONAL REGULATOR YBHD"/>
    <property type="match status" value="1"/>
</dbReference>
<organism evidence="6 7">
    <name type="scientific">Cupriavidus numazuensis</name>
    <dbReference type="NCBI Taxonomy" id="221992"/>
    <lineage>
        <taxon>Bacteria</taxon>
        <taxon>Pseudomonadati</taxon>
        <taxon>Pseudomonadota</taxon>
        <taxon>Betaproteobacteria</taxon>
        <taxon>Burkholderiales</taxon>
        <taxon>Burkholderiaceae</taxon>
        <taxon>Cupriavidus</taxon>
    </lineage>
</organism>
<dbReference type="PROSITE" id="PS50931">
    <property type="entry name" value="HTH_LYSR"/>
    <property type="match status" value="1"/>
</dbReference>
<feature type="domain" description="HTH lysR-type" evidence="5">
    <location>
        <begin position="10"/>
        <end position="67"/>
    </location>
</feature>
<dbReference type="Pfam" id="PF03466">
    <property type="entry name" value="LysR_substrate"/>
    <property type="match status" value="1"/>
</dbReference>
<comment type="caution">
    <text evidence="6">The sequence shown here is derived from an EMBL/GenBank/DDBJ whole genome shotgun (WGS) entry which is preliminary data.</text>
</comment>
<gene>
    <name evidence="6" type="primary">cynR_8</name>
    <name evidence="6" type="ORF">LMG26411_05041</name>
</gene>
<dbReference type="SUPFAM" id="SSF46785">
    <property type="entry name" value="Winged helix' DNA-binding domain"/>
    <property type="match status" value="1"/>
</dbReference>
<dbReference type="PANTHER" id="PTHR30419:SF8">
    <property type="entry name" value="NITROGEN ASSIMILATION TRANSCRIPTIONAL ACTIVATOR-RELATED"/>
    <property type="match status" value="1"/>
</dbReference>
<dbReference type="Gene3D" id="1.10.10.10">
    <property type="entry name" value="Winged helix-like DNA-binding domain superfamily/Winged helix DNA-binding domain"/>
    <property type="match status" value="1"/>
</dbReference>
<keyword evidence="2" id="KW-0805">Transcription regulation</keyword>
<keyword evidence="7" id="KW-1185">Reference proteome</keyword>
<evidence type="ECO:0000313" key="6">
    <source>
        <dbReference type="EMBL" id="CAG2155850.1"/>
    </source>
</evidence>
<dbReference type="CDD" id="cd08440">
    <property type="entry name" value="PBP2_LTTR_like_4"/>
    <property type="match status" value="1"/>
</dbReference>
<dbReference type="Pfam" id="PF00126">
    <property type="entry name" value="HTH_1"/>
    <property type="match status" value="1"/>
</dbReference>
<dbReference type="SUPFAM" id="SSF53850">
    <property type="entry name" value="Periplasmic binding protein-like II"/>
    <property type="match status" value="1"/>
</dbReference>
<dbReference type="InterPro" id="IPR000847">
    <property type="entry name" value="LysR_HTH_N"/>
</dbReference>
<dbReference type="Proteomes" id="UP000672657">
    <property type="component" value="Unassembled WGS sequence"/>
</dbReference>
<name>A0ABM8TN95_9BURK</name>
<evidence type="ECO:0000256" key="1">
    <source>
        <dbReference type="ARBA" id="ARBA00009437"/>
    </source>
</evidence>
<keyword evidence="4" id="KW-0804">Transcription</keyword>
<evidence type="ECO:0000256" key="2">
    <source>
        <dbReference type="ARBA" id="ARBA00023015"/>
    </source>
</evidence>
<dbReference type="InterPro" id="IPR036390">
    <property type="entry name" value="WH_DNA-bd_sf"/>
</dbReference>
<accession>A0ABM8TN95</accession>
<comment type="similarity">
    <text evidence="1">Belongs to the LysR transcriptional regulatory family.</text>
</comment>